<dbReference type="PATRIC" id="fig|211586.12.peg.2856"/>
<reference evidence="1 2" key="4">
    <citation type="journal article" date="2011" name="BMC Genomics">
        <title>Genome-wide protein localization prediction strategies for gram negative bacteria.</title>
        <authorList>
            <person name="Romine M.F."/>
        </authorList>
    </citation>
    <scope>NUCLEOTIDE SEQUENCE [LARGE SCALE GENOMIC DNA]</scope>
    <source>
        <strain evidence="2">ATCC 700550 / JCM 31522 / CIP 106686 / LMG 19005 / NCIMB 14063 / MR-1</strain>
    </source>
</reference>
<reference evidence="1 2" key="2">
    <citation type="journal article" date="2005" name="Proteomics">
        <title>Global detection and characterization of hypothetical proteins in Shewanella oneidensis MR-1 using LC-MS based proteomics.</title>
        <authorList>
            <person name="Elias D.A."/>
            <person name="Monroe M.E."/>
            <person name="Marshall M.J."/>
            <person name="Romine M.F."/>
            <person name="Belieav A.S."/>
            <person name="Fredrickson J.K."/>
            <person name="Anderson G.A."/>
            <person name="Smith R.D."/>
            <person name="Lipton M.S."/>
        </authorList>
    </citation>
    <scope>NUCLEOTIDE SEQUENCE [LARGE SCALE GENOMIC DNA]</scope>
    <source>
        <strain evidence="2">ATCC 700550 / JCM 31522 / CIP 106686 / LMG 19005 / NCIMB 14063 / MR-1</strain>
    </source>
</reference>
<dbReference type="Proteomes" id="UP000008186">
    <property type="component" value="Chromosome"/>
</dbReference>
<name>Q8ED12_SHEON</name>
<accession>Q8ED12</accession>
<evidence type="ECO:0000313" key="2">
    <source>
        <dbReference type="Proteomes" id="UP000008186"/>
    </source>
</evidence>
<organism evidence="1 2">
    <name type="scientific">Shewanella oneidensis (strain ATCC 700550 / JCM 31522 / CIP 106686 / LMG 19005 / NCIMB 14063 / MR-1)</name>
    <dbReference type="NCBI Taxonomy" id="211586"/>
    <lineage>
        <taxon>Bacteria</taxon>
        <taxon>Pseudomonadati</taxon>
        <taxon>Pseudomonadota</taxon>
        <taxon>Gammaproteobacteria</taxon>
        <taxon>Alteromonadales</taxon>
        <taxon>Shewanellaceae</taxon>
        <taxon>Shewanella</taxon>
    </lineage>
</organism>
<dbReference type="STRING" id="211586.SO_2959"/>
<keyword evidence="2" id="KW-1185">Reference proteome</keyword>
<dbReference type="KEGG" id="son:SO_2959"/>
<reference evidence="1 2" key="1">
    <citation type="journal article" date="2002" name="Nat. Biotechnol.">
        <title>Genome sequence of the dissimilatory metal ion-reducing bacterium Shewanella oneidensis.</title>
        <authorList>
            <person name="Heidelberg J.F."/>
            <person name="Paulsen I.T."/>
            <person name="Nelson K.E."/>
            <person name="Gaidos E.J."/>
            <person name="Nelson W.C."/>
            <person name="Read T.D."/>
            <person name="Eisen J.A."/>
            <person name="Seshadri R."/>
            <person name="Ward N."/>
            <person name="Methe B."/>
            <person name="Clayton R.A."/>
            <person name="Meyer T."/>
            <person name="Tsapin A."/>
            <person name="Scott J."/>
            <person name="Beanan M."/>
            <person name="Brinkac L."/>
            <person name="Daugherty S."/>
            <person name="DeBoy R.T."/>
            <person name="Dodson R.J."/>
            <person name="Durkin A.S."/>
            <person name="Haft D.H."/>
            <person name="Kolonay J.F."/>
            <person name="Madupu R."/>
            <person name="Peterson J.D."/>
            <person name="Umayam L.A."/>
            <person name="White O."/>
            <person name="Wolf A.M."/>
            <person name="Vamathevan J."/>
            <person name="Weidman J."/>
            <person name="Impraim M."/>
            <person name="Lee K."/>
            <person name="Berry K."/>
            <person name="Lee C."/>
            <person name="Mueller J."/>
            <person name="Khouri H."/>
            <person name="Gill J."/>
            <person name="Utterback T.R."/>
            <person name="McDonald L.A."/>
            <person name="Feldblyum T.V."/>
            <person name="Smith H.O."/>
            <person name="Venter J.C."/>
            <person name="Nealson K.H."/>
            <person name="Fraser C.M."/>
        </authorList>
    </citation>
    <scope>NUCLEOTIDE SEQUENCE [LARGE SCALE GENOMIC DNA]</scope>
    <source>
        <strain evidence="2">ATCC 700550 / JCM 31522 / CIP 106686 / LMG 19005 / NCIMB 14063 / MR-1</strain>
    </source>
</reference>
<dbReference type="BioCyc" id="SONE211586:G1GMP-2733-MONOMER"/>
<proteinExistence type="predicted"/>
<dbReference type="EMBL" id="AE014299">
    <property type="protein sequence ID" value="AAN55972.1"/>
    <property type="molecule type" value="Genomic_DNA"/>
</dbReference>
<dbReference type="HOGENOM" id="CLU_2620085_0_0_6"/>
<reference evidence="1 2" key="3">
    <citation type="journal article" date="2008" name="Appl. Environ. Microbiol.">
        <title>Identification of mobile elements and pseudogenes in the Shewanella oneidensis MR-1 genome.</title>
        <authorList>
            <person name="Romine M.F."/>
            <person name="Carlson T.S."/>
            <person name="Norbeck A.D."/>
            <person name="McCue L.A."/>
            <person name="Lipton M.S."/>
        </authorList>
    </citation>
    <scope>NUCLEOTIDE SEQUENCE [LARGE SCALE GENOMIC DNA]</scope>
    <source>
        <strain evidence="2">ATCC 700550 / JCM 31522 / CIP 106686 / LMG 19005 / NCIMB 14063 / MR-1</strain>
    </source>
</reference>
<protein>
    <submittedName>
        <fullName evidence="1">Lambda phage uncharacterized protein</fullName>
    </submittedName>
</protein>
<dbReference type="AlphaFoldDB" id="Q8ED12"/>
<dbReference type="RefSeq" id="WP_011072863.1">
    <property type="nucleotide sequence ID" value="NC_004347.2"/>
</dbReference>
<evidence type="ECO:0000313" key="1">
    <source>
        <dbReference type="EMBL" id="AAN55972.1"/>
    </source>
</evidence>
<dbReference type="OrthoDB" id="6919720at2"/>
<dbReference type="PaxDb" id="211586-SO_2959"/>
<gene>
    <name evidence="1" type="ordered locus">SO_2959</name>
</gene>
<sequence>MNTPHIFTIGNTSEIGKPVEVFLNGKKLDRCIYADTKKGKVVFCPQPLKVHKHKKKVICKTRYGHVTVKYLNSQSKVG</sequence>